<evidence type="ECO:0000259" key="6">
    <source>
        <dbReference type="Pfam" id="PF13664"/>
    </source>
</evidence>
<protein>
    <recommendedName>
        <fullName evidence="6">TMEM205-like domain-containing protein</fullName>
    </recommendedName>
</protein>
<feature type="transmembrane region" description="Helical" evidence="5">
    <location>
        <begin position="217"/>
        <end position="237"/>
    </location>
</feature>
<name>A0ABR0C288_PURLI</name>
<dbReference type="PANTHER" id="PTHR23241:SF102">
    <property type="entry name" value="LD23009P"/>
    <property type="match status" value="1"/>
</dbReference>
<proteinExistence type="predicted"/>
<keyword evidence="4 5" id="KW-0472">Membrane</keyword>
<dbReference type="EMBL" id="JAWRVI010000015">
    <property type="protein sequence ID" value="KAK4090397.1"/>
    <property type="molecule type" value="Genomic_DNA"/>
</dbReference>
<accession>A0ABR0C288</accession>
<dbReference type="Pfam" id="PF13664">
    <property type="entry name" value="DUF4149"/>
    <property type="match status" value="1"/>
</dbReference>
<dbReference type="PANTHER" id="PTHR23241">
    <property type="entry name" value="LATE EMBRYOGENESIS ABUNDANT PLANTS LEA-RELATED"/>
    <property type="match status" value="1"/>
</dbReference>
<comment type="caution">
    <text evidence="7">The sequence shown here is derived from an EMBL/GenBank/DDBJ whole genome shotgun (WGS) entry which is preliminary data.</text>
</comment>
<dbReference type="InterPro" id="IPR053009">
    <property type="entry name" value="Xanthocillin_Biosynth-Assoc"/>
</dbReference>
<feature type="domain" description="TMEM205-like" evidence="6">
    <location>
        <begin position="89"/>
        <end position="185"/>
    </location>
</feature>
<evidence type="ECO:0000313" key="7">
    <source>
        <dbReference type="EMBL" id="KAK4090397.1"/>
    </source>
</evidence>
<feature type="transmembrane region" description="Helical" evidence="5">
    <location>
        <begin position="125"/>
        <end position="144"/>
    </location>
</feature>
<evidence type="ECO:0000313" key="8">
    <source>
        <dbReference type="Proteomes" id="UP001287286"/>
    </source>
</evidence>
<evidence type="ECO:0000256" key="2">
    <source>
        <dbReference type="ARBA" id="ARBA00022692"/>
    </source>
</evidence>
<comment type="subcellular location">
    <subcellularLocation>
        <location evidence="1">Membrane</location>
    </subcellularLocation>
</comment>
<reference evidence="7 8" key="1">
    <citation type="journal article" date="2024" name="Microbiol. Resour. Announc.">
        <title>Genome annotations for the ascomycete fungi Trichoderma harzianum, Trichoderma aggressivum, and Purpureocillium lilacinum.</title>
        <authorList>
            <person name="Beijen E.P.W."/>
            <person name="Ohm R.A."/>
        </authorList>
    </citation>
    <scope>NUCLEOTIDE SEQUENCE [LARGE SCALE GENOMIC DNA]</scope>
    <source>
        <strain evidence="7 8">CBS 150709</strain>
    </source>
</reference>
<keyword evidence="2 5" id="KW-0812">Transmembrane</keyword>
<evidence type="ECO:0000256" key="5">
    <source>
        <dbReference type="SAM" id="Phobius"/>
    </source>
</evidence>
<evidence type="ECO:0000256" key="4">
    <source>
        <dbReference type="ARBA" id="ARBA00023136"/>
    </source>
</evidence>
<feature type="transmembrane region" description="Helical" evidence="5">
    <location>
        <begin position="159"/>
        <end position="177"/>
    </location>
</feature>
<sequence>MFTSIDINAFRLGAVRKKVANVSTTILNQRPDGWITSVPPPPCRLAKRRTLLENQACASSFPTSFANMSLLSFLSHVAAAFCSPPVHLLCFSTLAGTQLYQTFLVTKVTFQALPKTAFVGLQKRLFPIYFAVQAALLLLTGLTFPPRGILSLAENKHDVIPLLVAGGTAFVNLTIFGPKTRRAMLDLFSPNSRDDTGEKAEKAPSGMQSLKRSFSKYHAAAIHLNLISVGATLWHGWRLAMRLDFN</sequence>
<gene>
    <name evidence="7" type="ORF">Purlil1_5069</name>
</gene>
<dbReference type="InterPro" id="IPR025423">
    <property type="entry name" value="TMEM205-like"/>
</dbReference>
<organism evidence="7 8">
    <name type="scientific">Purpureocillium lilacinum</name>
    <name type="common">Paecilomyces lilacinus</name>
    <dbReference type="NCBI Taxonomy" id="33203"/>
    <lineage>
        <taxon>Eukaryota</taxon>
        <taxon>Fungi</taxon>
        <taxon>Dikarya</taxon>
        <taxon>Ascomycota</taxon>
        <taxon>Pezizomycotina</taxon>
        <taxon>Sordariomycetes</taxon>
        <taxon>Hypocreomycetidae</taxon>
        <taxon>Hypocreales</taxon>
        <taxon>Ophiocordycipitaceae</taxon>
        <taxon>Purpureocillium</taxon>
    </lineage>
</organism>
<evidence type="ECO:0000256" key="3">
    <source>
        <dbReference type="ARBA" id="ARBA00022989"/>
    </source>
</evidence>
<dbReference type="Proteomes" id="UP001287286">
    <property type="component" value="Unassembled WGS sequence"/>
</dbReference>
<keyword evidence="8" id="KW-1185">Reference proteome</keyword>
<keyword evidence="3 5" id="KW-1133">Transmembrane helix</keyword>
<evidence type="ECO:0000256" key="1">
    <source>
        <dbReference type="ARBA" id="ARBA00004370"/>
    </source>
</evidence>